<proteinExistence type="predicted"/>
<feature type="transmembrane region" description="Helical" evidence="1">
    <location>
        <begin position="64"/>
        <end position="86"/>
    </location>
</feature>
<sequence length="131" mass="14678">MKRKVNFISQVLAAGFLTLMIVIDFFPNIGIDMSIGVVGIVTFTALAGITHRKGEPVFKSSKQEFIFTFLSGIYFFSLLLILSLLGGVSQKGIVFTNPVLWVLFLFALIVSYTKYKKQLKQTGNRGRETFQ</sequence>
<feature type="transmembrane region" description="Helical" evidence="1">
    <location>
        <begin position="33"/>
        <end position="52"/>
    </location>
</feature>
<evidence type="ECO:0000256" key="1">
    <source>
        <dbReference type="SAM" id="Phobius"/>
    </source>
</evidence>
<reference evidence="2 3" key="1">
    <citation type="submission" date="2016-10" db="EMBL/GenBank/DDBJ databases">
        <authorList>
            <person name="de Groot N.N."/>
        </authorList>
    </citation>
    <scope>NUCLEOTIDE SEQUENCE [LARGE SCALE GENOMIC DNA]</scope>
    <source>
        <strain evidence="2 3">CGMCC 1.3442</strain>
    </source>
</reference>
<dbReference type="EMBL" id="FNIG01000002">
    <property type="protein sequence ID" value="SDN07413.1"/>
    <property type="molecule type" value="Genomic_DNA"/>
</dbReference>
<keyword evidence="1" id="KW-0472">Membrane</keyword>
<gene>
    <name evidence="2" type="ORF">SAMN05216498_1362</name>
</gene>
<keyword evidence="1" id="KW-0812">Transmembrane</keyword>
<dbReference type="OrthoDB" id="2886331at2"/>
<keyword evidence="3" id="KW-1185">Reference proteome</keyword>
<accession>A0A1G9YG06</accession>
<organism evidence="2 3">
    <name type="scientific">Tenuibacillus multivorans</name>
    <dbReference type="NCBI Taxonomy" id="237069"/>
    <lineage>
        <taxon>Bacteria</taxon>
        <taxon>Bacillati</taxon>
        <taxon>Bacillota</taxon>
        <taxon>Bacilli</taxon>
        <taxon>Bacillales</taxon>
        <taxon>Bacillaceae</taxon>
        <taxon>Tenuibacillus</taxon>
    </lineage>
</organism>
<name>A0A1G9YG06_9BACI</name>
<protein>
    <submittedName>
        <fullName evidence="2">Uncharacterized protein</fullName>
    </submittedName>
</protein>
<feature type="transmembrane region" description="Helical" evidence="1">
    <location>
        <begin position="92"/>
        <end position="112"/>
    </location>
</feature>
<dbReference type="RefSeq" id="WP_093855847.1">
    <property type="nucleotide sequence ID" value="NZ_BJVZ01000001.1"/>
</dbReference>
<dbReference type="STRING" id="237069.SAMN05216498_1362"/>
<keyword evidence="1" id="KW-1133">Transmembrane helix</keyword>
<feature type="transmembrane region" description="Helical" evidence="1">
    <location>
        <begin position="7"/>
        <end position="27"/>
    </location>
</feature>
<evidence type="ECO:0000313" key="2">
    <source>
        <dbReference type="EMBL" id="SDN07413.1"/>
    </source>
</evidence>
<dbReference type="Proteomes" id="UP000199334">
    <property type="component" value="Unassembled WGS sequence"/>
</dbReference>
<dbReference type="AlphaFoldDB" id="A0A1G9YG06"/>
<evidence type="ECO:0000313" key="3">
    <source>
        <dbReference type="Proteomes" id="UP000199334"/>
    </source>
</evidence>